<dbReference type="SMART" id="SM00120">
    <property type="entry name" value="HX"/>
    <property type="match status" value="7"/>
</dbReference>
<evidence type="ECO:0000313" key="18">
    <source>
        <dbReference type="EMBL" id="KAK9524077.1"/>
    </source>
</evidence>
<dbReference type="GO" id="GO:0015232">
    <property type="term" value="F:heme transmembrane transporter activity"/>
    <property type="evidence" value="ECO:0007669"/>
    <property type="project" value="InterPro"/>
</dbReference>
<dbReference type="GO" id="GO:0005615">
    <property type="term" value="C:extracellular space"/>
    <property type="evidence" value="ECO:0007669"/>
    <property type="project" value="TreeGrafter"/>
</dbReference>
<dbReference type="InterPro" id="IPR036375">
    <property type="entry name" value="Hemopexin-like_dom_sf"/>
</dbReference>
<evidence type="ECO:0000313" key="19">
    <source>
        <dbReference type="Proteomes" id="UP001488805"/>
    </source>
</evidence>
<keyword evidence="10" id="KW-0677">Repeat</keyword>
<evidence type="ECO:0000256" key="10">
    <source>
        <dbReference type="ARBA" id="ARBA00022737"/>
    </source>
</evidence>
<comment type="subcellular location">
    <subcellularLocation>
        <location evidence="2">Secreted</location>
    </subcellularLocation>
</comment>
<evidence type="ECO:0000256" key="14">
    <source>
        <dbReference type="PIRSR" id="PIRSR002551-1"/>
    </source>
</evidence>
<evidence type="ECO:0000256" key="1">
    <source>
        <dbReference type="ARBA" id="ARBA00002031"/>
    </source>
</evidence>
<evidence type="ECO:0000256" key="8">
    <source>
        <dbReference type="ARBA" id="ARBA00022723"/>
    </source>
</evidence>
<keyword evidence="11 13" id="KW-0408">Iron</keyword>
<accession>A0AAW1EPJ1</accession>
<dbReference type="AlphaFoldDB" id="A0AAW1EPJ1"/>
<keyword evidence="12" id="KW-0325">Glycoprotein</keyword>
<keyword evidence="8 13" id="KW-0479">Metal-binding</keyword>
<dbReference type="PANTHER" id="PTHR22917">
    <property type="entry name" value="HEMOPEXIN DOMAIN-CONTAINING PROTEIN"/>
    <property type="match status" value="1"/>
</dbReference>
<keyword evidence="14" id="KW-1015">Disulfide bond</keyword>
<evidence type="ECO:0000256" key="2">
    <source>
        <dbReference type="ARBA" id="ARBA00004613"/>
    </source>
</evidence>
<keyword evidence="19" id="KW-1185">Reference proteome</keyword>
<dbReference type="InterPro" id="IPR018487">
    <property type="entry name" value="Hemopexin-like_repeat"/>
</dbReference>
<dbReference type="PROSITE" id="PS51642">
    <property type="entry name" value="HEMOPEXIN_2"/>
    <property type="match status" value="3"/>
</dbReference>
<dbReference type="PANTHER" id="PTHR22917:SF9">
    <property type="entry name" value="HEMOPEXIN"/>
    <property type="match status" value="1"/>
</dbReference>
<evidence type="ECO:0000256" key="5">
    <source>
        <dbReference type="ARBA" id="ARBA00022448"/>
    </source>
</evidence>
<feature type="repeat" description="Hemopexin" evidence="16">
    <location>
        <begin position="184"/>
        <end position="230"/>
    </location>
</feature>
<keyword evidence="6 13" id="KW-0964">Secreted</keyword>
<comment type="function">
    <text evidence="1 13">Binds heme and transports it to the liver for breakdown and iron recovery, after which the free hemopexin returns to the circulation.</text>
</comment>
<evidence type="ECO:0000256" key="13">
    <source>
        <dbReference type="PIRNR" id="PIRNR002551"/>
    </source>
</evidence>
<dbReference type="InterPro" id="IPR000585">
    <property type="entry name" value="Hemopexin-like_dom"/>
</dbReference>
<dbReference type="Proteomes" id="UP001488805">
    <property type="component" value="Unassembled WGS sequence"/>
</dbReference>
<evidence type="ECO:0000256" key="15">
    <source>
        <dbReference type="PIRSR" id="PIRSR002551-2"/>
    </source>
</evidence>
<proteinExistence type="inferred from homology"/>
<feature type="disulfide bond" evidence="14">
    <location>
        <begin position="187"/>
        <end position="199"/>
    </location>
</feature>
<keyword evidence="7 13" id="KW-0349">Heme</keyword>
<feature type="binding site" description="axial binding residue" evidence="15">
    <location>
        <position position="282"/>
    </location>
    <ligand>
        <name>heme</name>
        <dbReference type="ChEBI" id="CHEBI:30413"/>
        <label>2</label>
    </ligand>
    <ligandPart>
        <name>Fe</name>
        <dbReference type="ChEBI" id="CHEBI:18248"/>
    </ligandPart>
</feature>
<dbReference type="EMBL" id="JBCEZU010000156">
    <property type="protein sequence ID" value="KAK9524077.1"/>
    <property type="molecule type" value="Genomic_DNA"/>
</dbReference>
<gene>
    <name evidence="18" type="ORF">VZT92_017944</name>
</gene>
<evidence type="ECO:0000256" key="12">
    <source>
        <dbReference type="ARBA" id="ARBA00023180"/>
    </source>
</evidence>
<feature type="disulfide bond" evidence="14">
    <location>
        <begin position="148"/>
        <end position="153"/>
    </location>
</feature>
<feature type="repeat" description="Hemopexin" evidence="16">
    <location>
        <begin position="383"/>
        <end position="432"/>
    </location>
</feature>
<evidence type="ECO:0000256" key="3">
    <source>
        <dbReference type="ARBA" id="ARBA00011072"/>
    </source>
</evidence>
<evidence type="ECO:0000256" key="17">
    <source>
        <dbReference type="SAM" id="SignalP"/>
    </source>
</evidence>
<evidence type="ECO:0000256" key="11">
    <source>
        <dbReference type="ARBA" id="ARBA00023004"/>
    </source>
</evidence>
<comment type="similarity">
    <text evidence="3 13">Belongs to the hemopexin family.</text>
</comment>
<dbReference type="GO" id="GO:0006879">
    <property type="term" value="P:intracellular iron ion homeostasis"/>
    <property type="evidence" value="ECO:0007669"/>
    <property type="project" value="InterPro"/>
</dbReference>
<feature type="binding site" description="axial binding residue" evidence="15">
    <location>
        <position position="235"/>
    </location>
    <ligand>
        <name>heme</name>
        <dbReference type="ChEBI" id="CHEBI:30413"/>
        <label>2</label>
    </ligand>
    <ligandPart>
        <name>Fe</name>
        <dbReference type="ChEBI" id="CHEBI:18248"/>
    </ligandPart>
</feature>
<sequence length="435" mass="48617">MELLPKTLFLCLALALTNGGPVPPNDVAVDEAALPDRCEGIEFDAVTPDEKGNTFYFKGSHLWKGFHGAAQLSNECFKELDDIHHIGHVDAAFLMHNADNPGDHDHIYFFLDDKVFSYYNHTLEAGYPKEIQEDFPGVPSHLDSAVECPKGECMADSVLFFKGHDVHVYDITTKTVKIKSWPHLPVCTSAQRWLEHYYCFHGHNFTRFNPVSGEVSGSYPKDIRHYFMKCPGFGHGVRSGDYKVPKCSEVKLDAITADDAGKSYSFEGSMYVRLDTRSSGLHAFPITRAWKEISNGVDAVFSHADDMYLIKDDQVYIYKTAAHYTLIDGYPKTLKEELGIEGHVDATFVCPNEHTVHVIQGNMIRYVDLIATPRAVTEYPLPFSGIDAALCDAEGIQLFKGSQYYKYATPMLLSMSRMAPHPLPITNALLGCLNA</sequence>
<dbReference type="PIRSF" id="PIRSF002551">
    <property type="entry name" value="Hemopexin_chordata"/>
    <property type="match status" value="1"/>
</dbReference>
<dbReference type="InterPro" id="IPR051298">
    <property type="entry name" value="Heme_transport/Cell_adhesion"/>
</dbReference>
<dbReference type="Pfam" id="PF00045">
    <property type="entry name" value="Hemopexin"/>
    <property type="match status" value="1"/>
</dbReference>
<dbReference type="Gene3D" id="2.110.10.10">
    <property type="entry name" value="Hemopexin-like domain"/>
    <property type="match status" value="2"/>
</dbReference>
<feature type="disulfide bond" evidence="14">
    <location>
        <begin position="38"/>
        <end position="230"/>
    </location>
</feature>
<dbReference type="FunFam" id="2.110.10.10:FF:000009">
    <property type="entry name" value="Hemopexin"/>
    <property type="match status" value="1"/>
</dbReference>
<dbReference type="CDD" id="cd00094">
    <property type="entry name" value="HX"/>
    <property type="match status" value="1"/>
</dbReference>
<evidence type="ECO:0000256" key="4">
    <source>
        <dbReference type="ARBA" id="ARBA00013632"/>
    </source>
</evidence>
<feature type="disulfide bond" evidence="14">
    <location>
        <begin position="350"/>
        <end position="391"/>
    </location>
</feature>
<evidence type="ECO:0000256" key="9">
    <source>
        <dbReference type="ARBA" id="ARBA00022729"/>
    </source>
</evidence>
<protein>
    <recommendedName>
        <fullName evidence="4 13">Hemopexin</fullName>
    </recommendedName>
</protein>
<organism evidence="18 19">
    <name type="scientific">Zoarces viviparus</name>
    <name type="common">Viviparous eelpout</name>
    <name type="synonym">Blennius viviparus</name>
    <dbReference type="NCBI Taxonomy" id="48416"/>
    <lineage>
        <taxon>Eukaryota</taxon>
        <taxon>Metazoa</taxon>
        <taxon>Chordata</taxon>
        <taxon>Craniata</taxon>
        <taxon>Vertebrata</taxon>
        <taxon>Euteleostomi</taxon>
        <taxon>Actinopterygii</taxon>
        <taxon>Neopterygii</taxon>
        <taxon>Teleostei</taxon>
        <taxon>Neoteleostei</taxon>
        <taxon>Acanthomorphata</taxon>
        <taxon>Eupercaria</taxon>
        <taxon>Perciformes</taxon>
        <taxon>Cottioidei</taxon>
        <taxon>Zoarcales</taxon>
        <taxon>Zoarcidae</taxon>
        <taxon>Zoarcinae</taxon>
        <taxon>Zoarces</taxon>
    </lineage>
</organism>
<evidence type="ECO:0000256" key="6">
    <source>
        <dbReference type="ARBA" id="ARBA00022525"/>
    </source>
</evidence>
<dbReference type="SUPFAM" id="SSF50923">
    <property type="entry name" value="Hemopexin-like domain"/>
    <property type="match status" value="2"/>
</dbReference>
<comment type="caution">
    <text evidence="18">The sequence shown here is derived from an EMBL/GenBank/DDBJ whole genome shotgun (WGS) entry which is preliminary data.</text>
</comment>
<keyword evidence="9 17" id="KW-0732">Signal</keyword>
<name>A0AAW1EPJ1_ZOAVI</name>
<evidence type="ECO:0000256" key="16">
    <source>
        <dbReference type="PROSITE-ProRule" id="PRU01011"/>
    </source>
</evidence>
<evidence type="ECO:0000256" key="7">
    <source>
        <dbReference type="ARBA" id="ARBA00022617"/>
    </source>
</evidence>
<reference evidence="18 19" key="1">
    <citation type="journal article" date="2024" name="Genome Biol. Evol.">
        <title>Chromosome-level genome assembly of the viviparous eelpout Zoarces viviparus.</title>
        <authorList>
            <person name="Fuhrmann N."/>
            <person name="Brasseur M.V."/>
            <person name="Bakowski C.E."/>
            <person name="Podsiadlowski L."/>
            <person name="Prost S."/>
            <person name="Krehenwinkel H."/>
            <person name="Mayer C."/>
        </authorList>
    </citation>
    <scope>NUCLEOTIDE SEQUENCE [LARGE SCALE GENOMIC DNA]</scope>
    <source>
        <strain evidence="18">NO-MEL_2022_Ind0_liver</strain>
    </source>
</reference>
<feature type="repeat" description="Hemopexin" evidence="16">
    <location>
        <begin position="86"/>
        <end position="138"/>
    </location>
</feature>
<feature type="signal peptide" evidence="17">
    <location>
        <begin position="1"/>
        <end position="19"/>
    </location>
</feature>
<dbReference type="GO" id="GO:0046872">
    <property type="term" value="F:metal ion binding"/>
    <property type="evidence" value="ECO:0007669"/>
    <property type="project" value="UniProtKB-UniRule"/>
</dbReference>
<feature type="chain" id="PRO_5043833537" description="Hemopexin" evidence="17">
    <location>
        <begin position="20"/>
        <end position="435"/>
    </location>
</feature>
<dbReference type="InterPro" id="IPR016358">
    <property type="entry name" value="Hemopexin"/>
</dbReference>
<keyword evidence="5 13" id="KW-0813">Transport</keyword>